<dbReference type="AlphaFoldDB" id="A0A6A6EMJ9"/>
<organism evidence="2 3">
    <name type="scientific">Zopfia rhizophila CBS 207.26</name>
    <dbReference type="NCBI Taxonomy" id="1314779"/>
    <lineage>
        <taxon>Eukaryota</taxon>
        <taxon>Fungi</taxon>
        <taxon>Dikarya</taxon>
        <taxon>Ascomycota</taxon>
        <taxon>Pezizomycotina</taxon>
        <taxon>Dothideomycetes</taxon>
        <taxon>Dothideomycetes incertae sedis</taxon>
        <taxon>Zopfiaceae</taxon>
        <taxon>Zopfia</taxon>
    </lineage>
</organism>
<dbReference type="EMBL" id="ML994616">
    <property type="protein sequence ID" value="KAF2191998.1"/>
    <property type="molecule type" value="Genomic_DNA"/>
</dbReference>
<feature type="transmembrane region" description="Helical" evidence="1">
    <location>
        <begin position="66"/>
        <end position="85"/>
    </location>
</feature>
<sequence>MNKVSSTCTIPIVWAKTARWNHLSCRSGSSMAPHYGCKFLRIGFLLHEAASKLLVLDGLCYATEYITGYHCAEILFIGFVLPALYRWIDQKLFAKRFLAVLVWIITRILSMPIVLVFFLMNGILFSMMTNTGHCYRSG</sequence>
<feature type="transmembrane region" description="Helical" evidence="1">
    <location>
        <begin position="97"/>
        <end position="120"/>
    </location>
</feature>
<keyword evidence="1" id="KW-0472">Membrane</keyword>
<keyword evidence="1" id="KW-1133">Transmembrane helix</keyword>
<evidence type="ECO:0000313" key="2">
    <source>
        <dbReference type="EMBL" id="KAF2191998.1"/>
    </source>
</evidence>
<accession>A0A6A6EMJ9</accession>
<evidence type="ECO:0000256" key="1">
    <source>
        <dbReference type="SAM" id="Phobius"/>
    </source>
</evidence>
<dbReference type="Proteomes" id="UP000800200">
    <property type="component" value="Unassembled WGS sequence"/>
</dbReference>
<proteinExistence type="predicted"/>
<reference evidence="2" key="1">
    <citation type="journal article" date="2020" name="Stud. Mycol.">
        <title>101 Dothideomycetes genomes: a test case for predicting lifestyles and emergence of pathogens.</title>
        <authorList>
            <person name="Haridas S."/>
            <person name="Albert R."/>
            <person name="Binder M."/>
            <person name="Bloem J."/>
            <person name="Labutti K."/>
            <person name="Salamov A."/>
            <person name="Andreopoulos B."/>
            <person name="Baker S."/>
            <person name="Barry K."/>
            <person name="Bills G."/>
            <person name="Bluhm B."/>
            <person name="Cannon C."/>
            <person name="Castanera R."/>
            <person name="Culley D."/>
            <person name="Daum C."/>
            <person name="Ezra D."/>
            <person name="Gonzalez J."/>
            <person name="Henrissat B."/>
            <person name="Kuo A."/>
            <person name="Liang C."/>
            <person name="Lipzen A."/>
            <person name="Lutzoni F."/>
            <person name="Magnuson J."/>
            <person name="Mondo S."/>
            <person name="Nolan M."/>
            <person name="Ohm R."/>
            <person name="Pangilinan J."/>
            <person name="Park H.-J."/>
            <person name="Ramirez L."/>
            <person name="Alfaro M."/>
            <person name="Sun H."/>
            <person name="Tritt A."/>
            <person name="Yoshinaga Y."/>
            <person name="Zwiers L.-H."/>
            <person name="Turgeon B."/>
            <person name="Goodwin S."/>
            <person name="Spatafora J."/>
            <person name="Crous P."/>
            <person name="Grigoriev I."/>
        </authorList>
    </citation>
    <scope>NUCLEOTIDE SEQUENCE</scope>
    <source>
        <strain evidence="2">CBS 207.26</strain>
    </source>
</reference>
<gene>
    <name evidence="2" type="ORF">K469DRAFT_346086</name>
</gene>
<name>A0A6A6EMJ9_9PEZI</name>
<evidence type="ECO:0000313" key="3">
    <source>
        <dbReference type="Proteomes" id="UP000800200"/>
    </source>
</evidence>
<keyword evidence="1" id="KW-0812">Transmembrane</keyword>
<protein>
    <submittedName>
        <fullName evidence="2">Uncharacterized protein</fullName>
    </submittedName>
</protein>
<keyword evidence="3" id="KW-1185">Reference proteome</keyword>